<name>A0A2N9FEU3_FAGSY</name>
<evidence type="ECO:0000256" key="1">
    <source>
        <dbReference type="SAM" id="MobiDB-lite"/>
    </source>
</evidence>
<feature type="domain" description="Reverse transcriptase Ty1/copia-type" evidence="2">
    <location>
        <begin position="634"/>
        <end position="730"/>
    </location>
</feature>
<reference evidence="4" key="1">
    <citation type="submission" date="2018-02" db="EMBL/GenBank/DDBJ databases">
        <authorList>
            <person name="Cohen D.B."/>
            <person name="Kent A.D."/>
        </authorList>
    </citation>
    <scope>NUCLEOTIDE SEQUENCE</scope>
</reference>
<organism evidence="4">
    <name type="scientific">Fagus sylvatica</name>
    <name type="common">Beechnut</name>
    <dbReference type="NCBI Taxonomy" id="28930"/>
    <lineage>
        <taxon>Eukaryota</taxon>
        <taxon>Viridiplantae</taxon>
        <taxon>Streptophyta</taxon>
        <taxon>Embryophyta</taxon>
        <taxon>Tracheophyta</taxon>
        <taxon>Spermatophyta</taxon>
        <taxon>Magnoliopsida</taxon>
        <taxon>eudicotyledons</taxon>
        <taxon>Gunneridae</taxon>
        <taxon>Pentapetalae</taxon>
        <taxon>rosids</taxon>
        <taxon>fabids</taxon>
        <taxon>Fagales</taxon>
        <taxon>Fagaceae</taxon>
        <taxon>Fagus</taxon>
    </lineage>
</organism>
<dbReference type="Pfam" id="PF07727">
    <property type="entry name" value="RVT_2"/>
    <property type="match status" value="2"/>
</dbReference>
<dbReference type="CDD" id="cd09272">
    <property type="entry name" value="RNase_HI_RT_Ty1"/>
    <property type="match status" value="1"/>
</dbReference>
<dbReference type="InterPro" id="IPR029472">
    <property type="entry name" value="Copia-like_N"/>
</dbReference>
<evidence type="ECO:0000259" key="2">
    <source>
        <dbReference type="Pfam" id="PF07727"/>
    </source>
</evidence>
<proteinExistence type="predicted"/>
<protein>
    <recommendedName>
        <fullName evidence="5">Reverse transcriptase Ty1/copia-type domain-containing protein</fullName>
    </recommendedName>
</protein>
<dbReference type="PANTHER" id="PTHR11439">
    <property type="entry name" value="GAG-POL-RELATED RETROTRANSPOSON"/>
    <property type="match status" value="1"/>
</dbReference>
<gene>
    <name evidence="4" type="ORF">FSB_LOCUS17268</name>
</gene>
<accession>A0A2N9FEU3</accession>
<feature type="region of interest" description="Disordered" evidence="1">
    <location>
        <begin position="432"/>
        <end position="467"/>
    </location>
</feature>
<sequence>MASEIVSKEITASANSFSLDDPPPSSPYHLYDSDNSSLRLVNEPLTGDNFHSWFRSMAMGLAIKNKLGFVDGNIGPPKEGFWEEPLNYRPIPICTCIPSCSCGAIRQVVENYHQACLMQFLMGLNESFTQVKGQILLMDPMPHIDKVFSLLRQEERQRSIGQLHVPHVESTALLCKSESISFTSSKQNFQKRDKPTCTHCGVVGHTVDKCYKVHGYPLGYRTRGKGPMANQVSHSTHSSNAMAVNEEISPFQLSQLQAQCQQILACTEHQALTFQYTRNFKSQCGTYHALANTASACSLPVHSMSGLHPLEDDWTGNTAALPTSVQSSNNASLPPSVQPSSMQLWHYRLGHSSFDRLPSPLLHHKTPFELLMHKSPTYSHLKVFGCLAYASTLPSHRTKFDARAVPCVFVGMLFSMNISSLLITPTSITHPPLSDSDLSDPHPSPPFSITPSDSPPSPKSPCDHIHHTAPVSDLTDSSLQSPNSSYQSPALSSLTKSYTLAISTLVEPRFYHEAVRSPHWCEAMDKELVALEANHTWVLTTLPSGNCIERYKARLVAKGYNQMEGIDYAETFSPVAKLVTVRCFVALAAAQGWSLTQLDVNNAFLHGDLDEEVFMSLPPGFKRKGGPSNSNLSKCDYSLFTKIEGSIFIGLLVYVDDILIASNNPESVKVFTKFLDQQFKLKDLGPAKYFLGLELARSHKGIYLCQRKYALDILQDSGFLGSKPVKFPMEQHLKLSKDQGELLIDPSVYRRLIGRLLYLTLKRLDICYSLSSFSQFMSEPRLPHLHAVHRVLQYLKDIPGQGLFFPSATPLQLKGFCDSNWAGCPDTRRSVTGFCIFLGESLVSWRSKKQTIVSRSFAEAEYRAMVVATCELTWLLSLLQDFSIPHPTASVLFCDNQAALHIVANPVFHERTKYIEVDCHFIRDKIQNGLLKTLHVSSSHQLSDIFTKPLGFIQFSHLLSKLGVATGFEDLNFLPEPVAWSTNPVDWISRPGLSA</sequence>
<dbReference type="EMBL" id="OIVN01001064">
    <property type="protein sequence ID" value="SPC89386.1"/>
    <property type="molecule type" value="Genomic_DNA"/>
</dbReference>
<feature type="compositionally biased region" description="Pro residues" evidence="1">
    <location>
        <begin position="442"/>
        <end position="459"/>
    </location>
</feature>
<dbReference type="InterPro" id="IPR013103">
    <property type="entry name" value="RVT_2"/>
</dbReference>
<dbReference type="AlphaFoldDB" id="A0A2N9FEU3"/>
<dbReference type="PANTHER" id="PTHR11439:SF494">
    <property type="entry name" value="CYSTEINE-RICH RLK (RECEPTOR-LIKE PROTEIN KINASE) 8"/>
    <property type="match status" value="1"/>
</dbReference>
<evidence type="ECO:0008006" key="5">
    <source>
        <dbReference type="Google" id="ProtNLM"/>
    </source>
</evidence>
<dbReference type="Pfam" id="PF14244">
    <property type="entry name" value="Retrotran_gag_3"/>
    <property type="match status" value="1"/>
</dbReference>
<dbReference type="InterPro" id="IPR043502">
    <property type="entry name" value="DNA/RNA_pol_sf"/>
</dbReference>
<dbReference type="SUPFAM" id="SSF56672">
    <property type="entry name" value="DNA/RNA polymerases"/>
    <property type="match status" value="1"/>
</dbReference>
<evidence type="ECO:0000313" key="4">
    <source>
        <dbReference type="EMBL" id="SPC89386.1"/>
    </source>
</evidence>
<feature type="domain" description="Reverse transcriptase Ty1/copia-type" evidence="2">
    <location>
        <begin position="535"/>
        <end position="627"/>
    </location>
</feature>
<evidence type="ECO:0000259" key="3">
    <source>
        <dbReference type="Pfam" id="PF14244"/>
    </source>
</evidence>
<feature type="domain" description="Retrotransposon Copia-like N-terminal" evidence="3">
    <location>
        <begin position="33"/>
        <end position="78"/>
    </location>
</feature>